<organism evidence="1 2">
    <name type="scientific">Vitreoscilla massiliensis</name>
    <dbReference type="NCBI Taxonomy" id="1689272"/>
    <lineage>
        <taxon>Bacteria</taxon>
        <taxon>Pseudomonadati</taxon>
        <taxon>Pseudomonadota</taxon>
        <taxon>Betaproteobacteria</taxon>
        <taxon>Neisseriales</taxon>
        <taxon>Neisseriaceae</taxon>
        <taxon>Vitreoscilla</taxon>
    </lineage>
</organism>
<dbReference type="EMBL" id="CP091511">
    <property type="protein sequence ID" value="UOO89134.1"/>
    <property type="molecule type" value="Genomic_DNA"/>
</dbReference>
<gene>
    <name evidence="1" type="ORF">LVJ82_17085</name>
</gene>
<dbReference type="RefSeq" id="WP_058356838.1">
    <property type="nucleotide sequence ID" value="NZ_CABKVG010000010.1"/>
</dbReference>
<proteinExistence type="predicted"/>
<keyword evidence="2" id="KW-1185">Reference proteome</keyword>
<sequence length="173" mass="19934">MIGPPDRETYSVFPYRKDYENGRTNNGGIDLTLEPNRIDEIHEFNGTPKLKQAILELNTENNLFMTLGFLIGKSEFENGAFFIGYLEFCIRPNSDSYSFKPELLDELFLSYISQEFGDTYVPAYQKIDWDLRTTSVHGSNPVPTYSVYFVPSEFETQVEVQLVPLIRFLQSVS</sequence>
<dbReference type="Proteomes" id="UP000832011">
    <property type="component" value="Chromosome"/>
</dbReference>
<evidence type="ECO:0000313" key="1">
    <source>
        <dbReference type="EMBL" id="UOO89134.1"/>
    </source>
</evidence>
<accession>A0ABY4E1M4</accession>
<protein>
    <submittedName>
        <fullName evidence="1">Uncharacterized protein</fullName>
    </submittedName>
</protein>
<evidence type="ECO:0000313" key="2">
    <source>
        <dbReference type="Proteomes" id="UP000832011"/>
    </source>
</evidence>
<name>A0ABY4E1M4_9NEIS</name>
<reference evidence="1 2" key="1">
    <citation type="journal article" date="2022" name="Res Sq">
        <title>Evolution of multicellular longitudinally dividing oral cavity symbionts (Neisseriaceae).</title>
        <authorList>
            <person name="Nyongesa S."/>
            <person name="Weber P."/>
            <person name="Bernet E."/>
            <person name="Pullido F."/>
            <person name="Nieckarz M."/>
            <person name="Delaby M."/>
            <person name="Nieves C."/>
            <person name="Viehboeck T."/>
            <person name="Krause N."/>
            <person name="Rivera-Millot A."/>
            <person name="Nakamura A."/>
            <person name="Vischer N."/>
            <person name="VanNieuwenhze M."/>
            <person name="Brun Y."/>
            <person name="Cava F."/>
            <person name="Bulgheresi S."/>
            <person name="Veyrier F."/>
        </authorList>
    </citation>
    <scope>NUCLEOTIDE SEQUENCE [LARGE SCALE GENOMIC DNA]</scope>
    <source>
        <strain evidence="1 2">SN4</strain>
    </source>
</reference>